<dbReference type="Proteomes" id="UP000034883">
    <property type="component" value="Chromosome"/>
</dbReference>
<proteinExistence type="predicted"/>
<organism evidence="1 2">
    <name type="scientific">Sandaracinus amylolyticus</name>
    <dbReference type="NCBI Taxonomy" id="927083"/>
    <lineage>
        <taxon>Bacteria</taxon>
        <taxon>Pseudomonadati</taxon>
        <taxon>Myxococcota</taxon>
        <taxon>Polyangia</taxon>
        <taxon>Polyangiales</taxon>
        <taxon>Sandaracinaceae</taxon>
        <taxon>Sandaracinus</taxon>
    </lineage>
</organism>
<accession>A0A0F6VZT0</accession>
<dbReference type="AlphaFoldDB" id="A0A0F6VZT0"/>
<dbReference type="STRING" id="927083.DB32_000980"/>
<name>A0A0F6VZT0_9BACT</name>
<sequence>MVERVTHGMRQWLCRWGECFSEWTSYATAGDRWRTRQAAQQFADRWPGAFVTEHEEMRPQP</sequence>
<evidence type="ECO:0000313" key="2">
    <source>
        <dbReference type="Proteomes" id="UP000034883"/>
    </source>
</evidence>
<keyword evidence="2" id="KW-1185">Reference proteome</keyword>
<dbReference type="EMBL" id="CP011125">
    <property type="protein sequence ID" value="AKF03831.1"/>
    <property type="molecule type" value="Genomic_DNA"/>
</dbReference>
<protein>
    <submittedName>
        <fullName evidence="1">Uncharacterized protein</fullName>
    </submittedName>
</protein>
<gene>
    <name evidence="1" type="ORF">DB32_000980</name>
</gene>
<evidence type="ECO:0000313" key="1">
    <source>
        <dbReference type="EMBL" id="AKF03831.1"/>
    </source>
</evidence>
<dbReference type="KEGG" id="samy:DB32_000980"/>
<reference evidence="1 2" key="1">
    <citation type="submission" date="2015-03" db="EMBL/GenBank/DDBJ databases">
        <title>Genome assembly of Sandaracinus amylolyticus DSM 53668.</title>
        <authorList>
            <person name="Sharma G."/>
            <person name="Subramanian S."/>
        </authorList>
    </citation>
    <scope>NUCLEOTIDE SEQUENCE [LARGE SCALE GENOMIC DNA]</scope>
    <source>
        <strain evidence="1 2">DSM 53668</strain>
    </source>
</reference>